<accession>A0A6J5ZN17</accession>
<feature type="compositionally biased region" description="Gly residues" evidence="1">
    <location>
        <begin position="35"/>
        <end position="52"/>
    </location>
</feature>
<feature type="compositionally biased region" description="Basic and acidic residues" evidence="1">
    <location>
        <begin position="95"/>
        <end position="107"/>
    </location>
</feature>
<feature type="compositionally biased region" description="Basic and acidic residues" evidence="1">
    <location>
        <begin position="176"/>
        <end position="187"/>
    </location>
</feature>
<dbReference type="EMBL" id="CAEZTY010000088">
    <property type="protein sequence ID" value="CAB4596619.1"/>
    <property type="molecule type" value="Genomic_DNA"/>
</dbReference>
<reference evidence="2" key="1">
    <citation type="submission" date="2020-05" db="EMBL/GenBank/DDBJ databases">
        <authorList>
            <person name="Chiriac C."/>
            <person name="Salcher M."/>
            <person name="Ghai R."/>
            <person name="Kavagutti S V."/>
        </authorList>
    </citation>
    <scope>NUCLEOTIDE SEQUENCE</scope>
</reference>
<dbReference type="EMBL" id="CAESAL010000048">
    <property type="protein sequence ID" value="CAB4343921.1"/>
    <property type="molecule type" value="Genomic_DNA"/>
</dbReference>
<protein>
    <submittedName>
        <fullName evidence="2">Unannotated protein</fullName>
    </submittedName>
</protein>
<evidence type="ECO:0000313" key="2">
    <source>
        <dbReference type="EMBL" id="CAB4343921.1"/>
    </source>
</evidence>
<organism evidence="2">
    <name type="scientific">freshwater metagenome</name>
    <dbReference type="NCBI Taxonomy" id="449393"/>
    <lineage>
        <taxon>unclassified sequences</taxon>
        <taxon>metagenomes</taxon>
        <taxon>ecological metagenomes</taxon>
    </lineage>
</organism>
<dbReference type="Gene3D" id="1.25.40.10">
    <property type="entry name" value="Tetratricopeptide repeat domain"/>
    <property type="match status" value="1"/>
</dbReference>
<feature type="region of interest" description="Disordered" evidence="1">
    <location>
        <begin position="1"/>
        <end position="187"/>
    </location>
</feature>
<proteinExistence type="predicted"/>
<sequence length="426" mass="45534">MASPPSSGSSRSGKSQSPRGGSRPAAKGGAPKGAPRGGSKGGSTGGPKGGSGSKPSGSSSRSGSSDRSSSGRPSRGAPSSDRSRSGGAPSSRARSGGDDRATRRSTTEDGWAEGPPLETPRTWGGVARRGAGAATGRRVVGASRAWRDAVEAATPQRRPDAARRAAPGSLPDEATDAERRAANDARSAEDDALIIEVHDQPSGAVTRGSSRRRDPAPIDLAGEVREQLSRAVGNARTERVERRLTEAAEHFEADRFGDAARILKKLVDEAPTVAAVHELYGLTLYRKENWKPAARELEAFRLLTNSTDQHPVLADCYRAMRQWTQVAELWNELREASPSAELVTEGRIVMAGSFADRDDFAAGISLLEQGFNFPKRPMPHHLRRAYALADLYERSGDLPKARTMFGRVESADPDFADIRRRVRALR</sequence>
<gene>
    <name evidence="3" type="ORF">UFOPK1762_01661</name>
    <name evidence="4" type="ORF">UFOPK1906_01557</name>
    <name evidence="2" type="ORF">UFOPK3331_01294</name>
    <name evidence="5" type="ORF">UFOPK4371_01027</name>
</gene>
<feature type="compositionally biased region" description="Low complexity" evidence="1">
    <location>
        <begin position="53"/>
        <end position="94"/>
    </location>
</feature>
<dbReference type="SUPFAM" id="SSF48452">
    <property type="entry name" value="TPR-like"/>
    <property type="match status" value="1"/>
</dbReference>
<dbReference type="InterPro" id="IPR011990">
    <property type="entry name" value="TPR-like_helical_dom_sf"/>
</dbReference>
<evidence type="ECO:0000313" key="3">
    <source>
        <dbReference type="EMBL" id="CAB4596619.1"/>
    </source>
</evidence>
<feature type="compositionally biased region" description="Low complexity" evidence="1">
    <location>
        <begin position="1"/>
        <end position="34"/>
    </location>
</feature>
<name>A0A6J5ZN17_9ZZZZ</name>
<dbReference type="EMBL" id="CAEZVC010000119">
    <property type="protein sequence ID" value="CAB4632434.1"/>
    <property type="molecule type" value="Genomic_DNA"/>
</dbReference>
<dbReference type="AlphaFoldDB" id="A0A6J5ZN17"/>
<evidence type="ECO:0000313" key="5">
    <source>
        <dbReference type="EMBL" id="CAB5077410.1"/>
    </source>
</evidence>
<evidence type="ECO:0000256" key="1">
    <source>
        <dbReference type="SAM" id="MobiDB-lite"/>
    </source>
</evidence>
<feature type="compositionally biased region" description="Low complexity" evidence="1">
    <location>
        <begin position="121"/>
        <end position="144"/>
    </location>
</feature>
<dbReference type="EMBL" id="CAFBRD010000052">
    <property type="protein sequence ID" value="CAB5077410.1"/>
    <property type="molecule type" value="Genomic_DNA"/>
</dbReference>
<evidence type="ECO:0000313" key="4">
    <source>
        <dbReference type="EMBL" id="CAB4632434.1"/>
    </source>
</evidence>